<dbReference type="GO" id="GO:0016491">
    <property type="term" value="F:oxidoreductase activity"/>
    <property type="evidence" value="ECO:0007669"/>
    <property type="project" value="UniProtKB-KW"/>
</dbReference>
<dbReference type="OrthoDB" id="1720422at2759"/>
<evidence type="ECO:0000313" key="5">
    <source>
        <dbReference type="EMBL" id="OHE95553.1"/>
    </source>
</evidence>
<evidence type="ECO:0000313" key="6">
    <source>
        <dbReference type="Proteomes" id="UP000176998"/>
    </source>
</evidence>
<comment type="similarity">
    <text evidence="1">Belongs to the shaker potassium channel beta subunit family.</text>
</comment>
<keyword evidence="6" id="KW-1185">Reference proteome</keyword>
<keyword evidence="5" id="KW-0407">Ion channel</keyword>
<dbReference type="GO" id="GO:0034220">
    <property type="term" value="P:monoatomic ion transmembrane transport"/>
    <property type="evidence" value="ECO:0007669"/>
    <property type="project" value="UniProtKB-KW"/>
</dbReference>
<dbReference type="AlphaFoldDB" id="A0A1G4B2I9"/>
<keyword evidence="3" id="KW-0560">Oxidoreductase</keyword>
<keyword evidence="2" id="KW-0521">NADP</keyword>
<dbReference type="STRING" id="1209926.A0A1G4B2I9"/>
<keyword evidence="5" id="KW-0813">Transport</keyword>
<dbReference type="InterPro" id="IPR005399">
    <property type="entry name" value="K_chnl_volt-dep_bsu_KCNAB-rel"/>
</dbReference>
<evidence type="ECO:0000256" key="3">
    <source>
        <dbReference type="ARBA" id="ARBA00023002"/>
    </source>
</evidence>
<dbReference type="PRINTS" id="PR01577">
    <property type="entry name" value="KCNABCHANNEL"/>
</dbReference>
<name>A0A1G4B2I9_9PEZI</name>
<dbReference type="Pfam" id="PF00248">
    <property type="entry name" value="Aldo_ket_red"/>
    <property type="match status" value="1"/>
</dbReference>
<reference evidence="5 6" key="1">
    <citation type="submission" date="2016-09" db="EMBL/GenBank/DDBJ databases">
        <authorList>
            <person name="Capua I."/>
            <person name="De Benedictis P."/>
            <person name="Joannis T."/>
            <person name="Lombin L.H."/>
            <person name="Cattoli G."/>
        </authorList>
    </citation>
    <scope>NUCLEOTIDE SEQUENCE [LARGE SCALE GENOMIC DNA]</scope>
    <source>
        <strain evidence="5 6">IMI 309357</strain>
    </source>
</reference>
<dbReference type="InterPro" id="IPR036812">
    <property type="entry name" value="NAD(P)_OxRdtase_dom_sf"/>
</dbReference>
<dbReference type="InterPro" id="IPR023210">
    <property type="entry name" value="NADP_OxRdtase_dom"/>
</dbReference>
<dbReference type="RefSeq" id="XP_022472714.1">
    <property type="nucleotide sequence ID" value="XM_022620772.1"/>
</dbReference>
<dbReference type="PANTHER" id="PTHR43150:SF6">
    <property type="entry name" value="VIC POTASSIUM ION CHANNEL, BETA SUBUNIT (EUROFUNG)"/>
    <property type="match status" value="1"/>
</dbReference>
<dbReference type="PANTHER" id="PTHR43150">
    <property type="entry name" value="HYPERKINETIC, ISOFORM M"/>
    <property type="match status" value="1"/>
</dbReference>
<evidence type="ECO:0000259" key="4">
    <source>
        <dbReference type="Pfam" id="PF00248"/>
    </source>
</evidence>
<dbReference type="EMBL" id="MJBS01000081">
    <property type="protein sequence ID" value="OHE95553.1"/>
    <property type="molecule type" value="Genomic_DNA"/>
</dbReference>
<feature type="domain" description="NADP-dependent oxidoreductase" evidence="4">
    <location>
        <begin position="70"/>
        <end position="381"/>
    </location>
</feature>
<evidence type="ECO:0000256" key="2">
    <source>
        <dbReference type="ARBA" id="ARBA00022857"/>
    </source>
</evidence>
<protein>
    <submittedName>
        <fullName evidence="5">Voltage-dependent potassium channel beta subunit</fullName>
    </submittedName>
</protein>
<gene>
    <name evidence="5" type="ORF">CORC01_09143</name>
</gene>
<dbReference type="SUPFAM" id="SSF51430">
    <property type="entry name" value="NAD(P)-linked oxidoreductase"/>
    <property type="match status" value="1"/>
</dbReference>
<dbReference type="Proteomes" id="UP000176998">
    <property type="component" value="Unassembled WGS sequence"/>
</dbReference>
<dbReference type="Gene3D" id="3.20.20.100">
    <property type="entry name" value="NADP-dependent oxidoreductase domain"/>
    <property type="match status" value="1"/>
</dbReference>
<organism evidence="5 6">
    <name type="scientific">Colletotrichum orchidophilum</name>
    <dbReference type="NCBI Taxonomy" id="1209926"/>
    <lineage>
        <taxon>Eukaryota</taxon>
        <taxon>Fungi</taxon>
        <taxon>Dikarya</taxon>
        <taxon>Ascomycota</taxon>
        <taxon>Pezizomycotina</taxon>
        <taxon>Sordariomycetes</taxon>
        <taxon>Hypocreomycetidae</taxon>
        <taxon>Glomerellales</taxon>
        <taxon>Glomerellaceae</taxon>
        <taxon>Colletotrichum</taxon>
    </lineage>
</organism>
<proteinExistence type="inferred from homology"/>
<keyword evidence="5" id="KW-0406">Ion transport</keyword>
<sequence>CPPLFARLAGSYSPPLCFATSHQPFPQVTDSNCFPSCNASRINNKMSKPEDLPPMEYRFLGRSGLQVSAISLGGWLTYGGHVDSEGTFKCMKAAYDSGVNFFDTAETYANGESEIVMGQAIKKYGWKRNDLVISTKIYWGGAFGDNAVNNKGLSRKHVIEAMDACLERLDLKYVDLVYAHRPDRQTPMEETVRAFNHLINTGKAFYWGTSEWSADEIAQAWRYADKLNLVGPIMEQPSYSMLDRKKVEHEFFHLYREVGTGLTVFSPLRQGILSGKYKNGIPEDSRFGSENIGFIKDFWKRENAKKQFQDLVDKANKIEPIAEKLGIKMATLALAWVLKNKNVSSAIIGASSPEQVFENIRAIGAQEKLTDEIMKEIDEALENKPDAIIPRF</sequence>
<feature type="non-terminal residue" evidence="5">
    <location>
        <position position="1"/>
    </location>
</feature>
<comment type="caution">
    <text evidence="5">The sequence shown here is derived from an EMBL/GenBank/DDBJ whole genome shotgun (WGS) entry which is preliminary data.</text>
</comment>
<dbReference type="GeneID" id="34562282"/>
<accession>A0A1G4B2I9</accession>
<evidence type="ECO:0000256" key="1">
    <source>
        <dbReference type="ARBA" id="ARBA00006515"/>
    </source>
</evidence>